<dbReference type="FunCoup" id="D5GMZ5">
    <property type="interactions" value="26"/>
</dbReference>
<feature type="compositionally biased region" description="Basic residues" evidence="6">
    <location>
        <begin position="352"/>
        <end position="361"/>
    </location>
</feature>
<feature type="compositionally biased region" description="Basic and acidic residues" evidence="6">
    <location>
        <begin position="216"/>
        <end position="234"/>
    </location>
</feature>
<dbReference type="Proteomes" id="UP000006911">
    <property type="component" value="Unassembled WGS sequence"/>
</dbReference>
<feature type="compositionally biased region" description="Basic and acidic residues" evidence="6">
    <location>
        <begin position="362"/>
        <end position="371"/>
    </location>
</feature>
<feature type="region of interest" description="Disordered" evidence="6">
    <location>
        <begin position="207"/>
        <end position="251"/>
    </location>
</feature>
<dbReference type="HOGENOM" id="CLU_037236_1_0_1"/>
<feature type="region of interest" description="Disordered" evidence="6">
    <location>
        <begin position="316"/>
        <end position="383"/>
    </location>
</feature>
<dbReference type="SUPFAM" id="SSF46565">
    <property type="entry name" value="Chaperone J-domain"/>
    <property type="match status" value="1"/>
</dbReference>
<dbReference type="InterPro" id="IPR001623">
    <property type="entry name" value="DnaJ_domain"/>
</dbReference>
<keyword evidence="4 7" id="KW-0472">Membrane</keyword>
<dbReference type="InterPro" id="IPR036869">
    <property type="entry name" value="J_dom_sf"/>
</dbReference>
<feature type="domain" description="J" evidence="9">
    <location>
        <begin position="44"/>
        <end position="126"/>
    </location>
</feature>
<evidence type="ECO:0000256" key="6">
    <source>
        <dbReference type="SAM" id="MobiDB-lite"/>
    </source>
</evidence>
<keyword evidence="11" id="KW-1185">Reference proteome</keyword>
<evidence type="ECO:0000256" key="4">
    <source>
        <dbReference type="ARBA" id="ARBA00023136"/>
    </source>
</evidence>
<dbReference type="PANTHER" id="PTHR44653">
    <property type="entry name" value="DNAJ HOMOLOG SUBFAMILY C MEMBER 1"/>
    <property type="match status" value="1"/>
</dbReference>
<dbReference type="InterPro" id="IPR052606">
    <property type="entry name" value="DnaJ_domain_protein"/>
</dbReference>
<dbReference type="OMA" id="RYIRHAR"/>
<dbReference type="SMART" id="SM00271">
    <property type="entry name" value="DnaJ"/>
    <property type="match status" value="1"/>
</dbReference>
<dbReference type="eggNOG" id="KOG0724">
    <property type="taxonomic scope" value="Eukaryota"/>
</dbReference>
<evidence type="ECO:0000259" key="9">
    <source>
        <dbReference type="PROSITE" id="PS50076"/>
    </source>
</evidence>
<dbReference type="RefSeq" id="XP_002841717.1">
    <property type="nucleotide sequence ID" value="XM_002841671.1"/>
</dbReference>
<reference evidence="10 11" key="1">
    <citation type="journal article" date="2010" name="Nature">
        <title>Perigord black truffle genome uncovers evolutionary origins and mechanisms of symbiosis.</title>
        <authorList>
            <person name="Martin F."/>
            <person name="Kohler A."/>
            <person name="Murat C."/>
            <person name="Balestrini R."/>
            <person name="Coutinho P.M."/>
            <person name="Jaillon O."/>
            <person name="Montanini B."/>
            <person name="Morin E."/>
            <person name="Noel B."/>
            <person name="Percudani R."/>
            <person name="Porcel B."/>
            <person name="Rubini A."/>
            <person name="Amicucci A."/>
            <person name="Amselem J."/>
            <person name="Anthouard V."/>
            <person name="Arcioni S."/>
            <person name="Artiguenave F."/>
            <person name="Aury J.M."/>
            <person name="Ballario P."/>
            <person name="Bolchi A."/>
            <person name="Brenna A."/>
            <person name="Brun A."/>
            <person name="Buee M."/>
            <person name="Cantarel B."/>
            <person name="Chevalier G."/>
            <person name="Couloux A."/>
            <person name="Da Silva C."/>
            <person name="Denoeud F."/>
            <person name="Duplessis S."/>
            <person name="Ghignone S."/>
            <person name="Hilselberger B."/>
            <person name="Iotti M."/>
            <person name="Marcais B."/>
            <person name="Mello A."/>
            <person name="Miranda M."/>
            <person name="Pacioni G."/>
            <person name="Quesneville H."/>
            <person name="Riccioni C."/>
            <person name="Ruotolo R."/>
            <person name="Splivallo R."/>
            <person name="Stocchi V."/>
            <person name="Tisserant E."/>
            <person name="Viscomi A.R."/>
            <person name="Zambonelli A."/>
            <person name="Zampieri E."/>
            <person name="Henrissat B."/>
            <person name="Lebrun M.H."/>
            <person name="Paolocci F."/>
            <person name="Bonfante P."/>
            <person name="Ottonello S."/>
            <person name="Wincker P."/>
        </authorList>
    </citation>
    <scope>NUCLEOTIDE SEQUENCE [LARGE SCALE GENOMIC DNA]</scope>
    <source>
        <strain evidence="10 11">Mel28</strain>
    </source>
</reference>
<evidence type="ECO:0000313" key="10">
    <source>
        <dbReference type="EMBL" id="CAZ85908.1"/>
    </source>
</evidence>
<gene>
    <name evidence="10" type="ORF">GSTUM_00011043001</name>
</gene>
<dbReference type="Pfam" id="PF00226">
    <property type="entry name" value="DnaJ"/>
    <property type="match status" value="1"/>
</dbReference>
<dbReference type="PANTHER" id="PTHR44653:SF2">
    <property type="entry name" value="DNAJ HOMOLOG SUBFAMILY C MEMBER 1"/>
    <property type="match status" value="1"/>
</dbReference>
<evidence type="ECO:0000256" key="3">
    <source>
        <dbReference type="ARBA" id="ARBA00022989"/>
    </source>
</evidence>
<evidence type="ECO:0000313" key="11">
    <source>
        <dbReference type="Proteomes" id="UP000006911"/>
    </source>
</evidence>
<evidence type="ECO:0000256" key="7">
    <source>
        <dbReference type="SAM" id="Phobius"/>
    </source>
</evidence>
<feature type="chain" id="PRO_5003072167" evidence="8">
    <location>
        <begin position="21"/>
        <end position="383"/>
    </location>
</feature>
<keyword evidence="2 8" id="KW-0732">Signal</keyword>
<dbReference type="GeneID" id="9183476"/>
<dbReference type="EMBL" id="FN430361">
    <property type="protein sequence ID" value="CAZ85908.1"/>
    <property type="molecule type" value="Genomic_DNA"/>
</dbReference>
<evidence type="ECO:0000256" key="2">
    <source>
        <dbReference type="ARBA" id="ARBA00022729"/>
    </source>
</evidence>
<keyword evidence="3 7" id="KW-1133">Transmembrane helix</keyword>
<feature type="compositionally biased region" description="Acidic residues" evidence="6">
    <location>
        <begin position="327"/>
        <end position="339"/>
    </location>
</feature>
<dbReference type="AlphaFoldDB" id="D5GMZ5"/>
<feature type="signal peptide" evidence="8">
    <location>
        <begin position="1"/>
        <end position="20"/>
    </location>
</feature>
<dbReference type="PROSITE" id="PS50076">
    <property type="entry name" value="DNAJ_2"/>
    <property type="match status" value="1"/>
</dbReference>
<name>D5GMZ5_TUBMM</name>
<evidence type="ECO:0000256" key="1">
    <source>
        <dbReference type="ARBA" id="ARBA00022692"/>
    </source>
</evidence>
<evidence type="ECO:0000256" key="5">
    <source>
        <dbReference type="ARBA" id="ARBA00037847"/>
    </source>
</evidence>
<feature type="compositionally biased region" description="Basic residues" evidence="6">
    <location>
        <begin position="372"/>
        <end position="383"/>
    </location>
</feature>
<keyword evidence="1 7" id="KW-0812">Transmembrane</keyword>
<dbReference type="GO" id="GO:0012505">
    <property type="term" value="C:endomembrane system"/>
    <property type="evidence" value="ECO:0007669"/>
    <property type="project" value="UniProtKB-SubCell"/>
</dbReference>
<comment type="subcellular location">
    <subcellularLocation>
        <location evidence="5">Endomembrane system</location>
        <topology evidence="5">Single-pass membrane protein</topology>
    </subcellularLocation>
</comment>
<protein>
    <submittedName>
        <fullName evidence="10">(Perigord truffle) hypothetical protein</fullName>
    </submittedName>
</protein>
<feature type="transmembrane region" description="Helical" evidence="7">
    <location>
        <begin position="147"/>
        <end position="168"/>
    </location>
</feature>
<evidence type="ECO:0000256" key="8">
    <source>
        <dbReference type="SAM" id="SignalP"/>
    </source>
</evidence>
<feature type="compositionally biased region" description="Polar residues" evidence="6">
    <location>
        <begin position="235"/>
        <end position="245"/>
    </location>
</feature>
<accession>D5GMZ5</accession>
<dbReference type="Gene3D" id="1.10.287.110">
    <property type="entry name" value="DnaJ domain"/>
    <property type="match status" value="1"/>
</dbReference>
<proteinExistence type="predicted"/>
<dbReference type="KEGG" id="tml:GSTUM_00011043001"/>
<organism evidence="10 11">
    <name type="scientific">Tuber melanosporum (strain Mel28)</name>
    <name type="common">Perigord black truffle</name>
    <dbReference type="NCBI Taxonomy" id="656061"/>
    <lineage>
        <taxon>Eukaryota</taxon>
        <taxon>Fungi</taxon>
        <taxon>Dikarya</taxon>
        <taxon>Ascomycota</taxon>
        <taxon>Pezizomycotina</taxon>
        <taxon>Pezizomycetes</taxon>
        <taxon>Pezizales</taxon>
        <taxon>Tuberaceae</taxon>
        <taxon>Tuber</taxon>
    </lineage>
</organism>
<dbReference type="InParanoid" id="D5GMZ5"/>
<dbReference type="STRING" id="656061.D5GMZ5"/>
<sequence>MRSPFLVLMLIASLATSAFAWSKEDHEIFRLHDEVQLHEGKDTTFYDFIGLKNGPSASQSDITKAYKKKSVRMHPDKHKPKPPPGVTYTQAQLSELHKQASERFARFRLVVAVLTGPGRERYDHFLKNGFPRWRGTGYYYSRFRPGLGSVLVGLFLFSGAMHYGILWLNSKRQKEFMREYIKNARTAAWGKGGIPGLNDALEAAVPGGEATGGEQKLSRAERRAGKGKAVKESSRSGSATPSTQHMTKRRVQADNGKVLMVDSAGSVYLIEQDGNGKDVHLMLDLDEIEGPKIRNTLLVTLPLWIFDKTIGRLIPGRNATTTGDEAHDSEEDAGEDEEVVTSSAGEEVVVKKMARKKKGVAKKVERSDGLPRRKTAAKRPSKK</sequence>